<dbReference type="Proteomes" id="UP001499863">
    <property type="component" value="Unassembled WGS sequence"/>
</dbReference>
<dbReference type="EMBL" id="BAAAKJ010000257">
    <property type="protein sequence ID" value="GAA1403163.1"/>
    <property type="molecule type" value="Genomic_DNA"/>
</dbReference>
<reference evidence="1 2" key="1">
    <citation type="journal article" date="2019" name="Int. J. Syst. Evol. Microbiol.">
        <title>The Global Catalogue of Microorganisms (GCM) 10K type strain sequencing project: providing services to taxonomists for standard genome sequencing and annotation.</title>
        <authorList>
            <consortium name="The Broad Institute Genomics Platform"/>
            <consortium name="The Broad Institute Genome Sequencing Center for Infectious Disease"/>
            <person name="Wu L."/>
            <person name="Ma J."/>
        </authorList>
    </citation>
    <scope>NUCLEOTIDE SEQUENCE [LARGE SCALE GENOMIC DNA]</scope>
    <source>
        <strain evidence="1 2">JCM 12393</strain>
    </source>
</reference>
<evidence type="ECO:0000313" key="2">
    <source>
        <dbReference type="Proteomes" id="UP001499863"/>
    </source>
</evidence>
<keyword evidence="2" id="KW-1185">Reference proteome</keyword>
<sequence>MARRTPARVYREVVTGLAKHELTQLPAGWNPLDDYREARAADRAPSVGMLLQIAAVRSTCPCRNCVAHRIGPSVQSA</sequence>
<organism evidence="1 2">
    <name type="scientific">Kitasatospora putterlickiae</name>
    <dbReference type="NCBI Taxonomy" id="221725"/>
    <lineage>
        <taxon>Bacteria</taxon>
        <taxon>Bacillati</taxon>
        <taxon>Actinomycetota</taxon>
        <taxon>Actinomycetes</taxon>
        <taxon>Kitasatosporales</taxon>
        <taxon>Streptomycetaceae</taxon>
        <taxon>Kitasatospora</taxon>
    </lineage>
</organism>
<gene>
    <name evidence="1" type="ORF">GCM10009639_47490</name>
</gene>
<evidence type="ECO:0000313" key="1">
    <source>
        <dbReference type="EMBL" id="GAA1403163.1"/>
    </source>
</evidence>
<accession>A0ABN1YD37</accession>
<evidence type="ECO:0008006" key="3">
    <source>
        <dbReference type="Google" id="ProtNLM"/>
    </source>
</evidence>
<comment type="caution">
    <text evidence="1">The sequence shown here is derived from an EMBL/GenBank/DDBJ whole genome shotgun (WGS) entry which is preliminary data.</text>
</comment>
<proteinExistence type="predicted"/>
<protein>
    <recommendedName>
        <fullName evidence="3">Transposase</fullName>
    </recommendedName>
</protein>
<name>A0ABN1YD37_9ACTN</name>